<evidence type="ECO:0000313" key="18">
    <source>
        <dbReference type="Proteomes" id="UP000815846"/>
    </source>
</evidence>
<dbReference type="InterPro" id="IPR043129">
    <property type="entry name" value="ATPase_NBD"/>
</dbReference>
<protein>
    <recommendedName>
        <fullName evidence="15 16">Type III pantothenate kinase</fullName>
        <ecNumber evidence="6 16">2.7.1.33</ecNumber>
    </recommendedName>
    <alternativeName>
        <fullName evidence="16">PanK-III</fullName>
    </alternativeName>
    <alternativeName>
        <fullName evidence="16">Pantothenic acid kinase</fullName>
    </alternativeName>
</protein>
<comment type="catalytic activity">
    <reaction evidence="1 16">
        <text>(R)-pantothenate + ATP = (R)-4'-phosphopantothenate + ADP + H(+)</text>
        <dbReference type="Rhea" id="RHEA:16373"/>
        <dbReference type="ChEBI" id="CHEBI:10986"/>
        <dbReference type="ChEBI" id="CHEBI:15378"/>
        <dbReference type="ChEBI" id="CHEBI:29032"/>
        <dbReference type="ChEBI" id="CHEBI:30616"/>
        <dbReference type="ChEBI" id="CHEBI:456216"/>
        <dbReference type="EC" id="2.7.1.33"/>
    </reaction>
</comment>
<keyword evidence="10 16" id="KW-0418">Kinase</keyword>
<evidence type="ECO:0000256" key="14">
    <source>
        <dbReference type="ARBA" id="ARBA00038036"/>
    </source>
</evidence>
<comment type="function">
    <text evidence="16">Catalyzes the phosphorylation of pantothenate (Pan), the first step in CoA biosynthesis.</text>
</comment>
<evidence type="ECO:0000256" key="15">
    <source>
        <dbReference type="ARBA" id="ARBA00040883"/>
    </source>
</evidence>
<dbReference type="NCBIfam" id="TIGR00671">
    <property type="entry name" value="baf"/>
    <property type="match status" value="1"/>
</dbReference>
<organism evidence="17 18">
    <name type="scientific">Colwellia echini</name>
    <dbReference type="NCBI Taxonomy" id="1982103"/>
    <lineage>
        <taxon>Bacteria</taxon>
        <taxon>Pseudomonadati</taxon>
        <taxon>Pseudomonadota</taxon>
        <taxon>Gammaproteobacteria</taxon>
        <taxon>Alteromonadales</taxon>
        <taxon>Colwelliaceae</taxon>
        <taxon>Colwellia</taxon>
    </lineage>
</organism>
<evidence type="ECO:0000256" key="9">
    <source>
        <dbReference type="ARBA" id="ARBA00022741"/>
    </source>
</evidence>
<comment type="cofactor">
    <cofactor evidence="2">
        <name>K(+)</name>
        <dbReference type="ChEBI" id="CHEBI:29103"/>
    </cofactor>
</comment>
<dbReference type="SUPFAM" id="SSF53067">
    <property type="entry name" value="Actin-like ATPase domain"/>
    <property type="match status" value="2"/>
</dbReference>
<dbReference type="EMBL" id="PJAI02000001">
    <property type="protein sequence ID" value="TYK66991.1"/>
    <property type="molecule type" value="Genomic_DNA"/>
</dbReference>
<name>A0ABY3N0G4_9GAMM</name>
<keyword evidence="7 16" id="KW-0963">Cytoplasm</keyword>
<keyword evidence="8 16" id="KW-0808">Transferase</keyword>
<feature type="active site" description="Proton acceptor" evidence="16">
    <location>
        <position position="102"/>
    </location>
</feature>
<comment type="subunit">
    <text evidence="5 16">Homodimer.</text>
</comment>
<keyword evidence="18" id="KW-1185">Reference proteome</keyword>
<feature type="binding site" evidence="16">
    <location>
        <position position="123"/>
    </location>
    <ligand>
        <name>K(+)</name>
        <dbReference type="ChEBI" id="CHEBI:29103"/>
    </ligand>
</feature>
<accession>A0ABY3N0G4</accession>
<sequence length="266" mass="29060">MIFLIDIGNSRIKYVHRLEGSESIKLSAITQLSNIDFSVDDFANHFSQATKIIVANVGSSTLTDALKTWCKTQNVSFTQVFSEKQKNNVVSAYQDPSKLGIDRWLALLAAAQHYPNKNVLIIDAGTATTVDFLAKSGQHQGGWILAGIDTLRASLLNNSTLVTADEQANSAISFGKNTNDNVHNACWSATLGMIQQGIGQAQEYGTLDVIILTGGNGLALTELLLTETHHCHESIDESGYDNDKAIAKEIHYIDNFIFYGLQAYCE</sequence>
<evidence type="ECO:0000256" key="5">
    <source>
        <dbReference type="ARBA" id="ARBA00011738"/>
    </source>
</evidence>
<evidence type="ECO:0000256" key="13">
    <source>
        <dbReference type="ARBA" id="ARBA00022993"/>
    </source>
</evidence>
<feature type="binding site" evidence="16">
    <location>
        <position position="93"/>
    </location>
    <ligand>
        <name>substrate</name>
    </ligand>
</feature>
<evidence type="ECO:0000256" key="12">
    <source>
        <dbReference type="ARBA" id="ARBA00022958"/>
    </source>
</evidence>
<dbReference type="PANTHER" id="PTHR34265:SF1">
    <property type="entry name" value="TYPE III PANTOTHENATE KINASE"/>
    <property type="match status" value="1"/>
</dbReference>
<comment type="subcellular location">
    <subcellularLocation>
        <location evidence="3 16">Cytoplasm</location>
    </subcellularLocation>
</comment>
<keyword evidence="11 16" id="KW-0067">ATP-binding</keyword>
<comment type="pathway">
    <text evidence="4 16">Cofactor biosynthesis; coenzyme A biosynthesis; CoA from (R)-pantothenate: step 1/5.</text>
</comment>
<evidence type="ECO:0000256" key="7">
    <source>
        <dbReference type="ARBA" id="ARBA00022490"/>
    </source>
</evidence>
<evidence type="ECO:0000256" key="16">
    <source>
        <dbReference type="HAMAP-Rule" id="MF_01274"/>
    </source>
</evidence>
<evidence type="ECO:0000256" key="11">
    <source>
        <dbReference type="ARBA" id="ARBA00022840"/>
    </source>
</evidence>
<keyword evidence="13 16" id="KW-0173">Coenzyme A biosynthesis</keyword>
<dbReference type="EC" id="2.7.1.33" evidence="6 16"/>
<comment type="similarity">
    <text evidence="14 16">Belongs to the type III pantothenate kinase family.</text>
</comment>
<feature type="binding site" evidence="16">
    <location>
        <position position="178"/>
    </location>
    <ligand>
        <name>substrate</name>
    </ligand>
</feature>
<feature type="binding site" evidence="16">
    <location>
        <position position="126"/>
    </location>
    <ligand>
        <name>ATP</name>
        <dbReference type="ChEBI" id="CHEBI:30616"/>
    </ligand>
</feature>
<comment type="caution">
    <text evidence="17">The sequence shown here is derived from an EMBL/GenBank/DDBJ whole genome shotgun (WGS) entry which is preliminary data.</text>
</comment>
<evidence type="ECO:0000256" key="3">
    <source>
        <dbReference type="ARBA" id="ARBA00004496"/>
    </source>
</evidence>
<dbReference type="HAMAP" id="MF_01274">
    <property type="entry name" value="Pantothen_kinase_3"/>
    <property type="match status" value="1"/>
</dbReference>
<dbReference type="Proteomes" id="UP000815846">
    <property type="component" value="Unassembled WGS sequence"/>
</dbReference>
<evidence type="ECO:0000313" key="17">
    <source>
        <dbReference type="EMBL" id="TYK66991.1"/>
    </source>
</evidence>
<dbReference type="InterPro" id="IPR004619">
    <property type="entry name" value="Type_III_PanK"/>
</dbReference>
<dbReference type="Pfam" id="PF03309">
    <property type="entry name" value="Pan_kinase"/>
    <property type="match status" value="1"/>
</dbReference>
<keyword evidence="9 16" id="KW-0547">Nucleotide-binding</keyword>
<proteinExistence type="inferred from homology"/>
<evidence type="ECO:0000256" key="2">
    <source>
        <dbReference type="ARBA" id="ARBA00001958"/>
    </source>
</evidence>
<evidence type="ECO:0000256" key="1">
    <source>
        <dbReference type="ARBA" id="ARBA00001206"/>
    </source>
</evidence>
<comment type="cofactor">
    <cofactor evidence="16">
        <name>NH4(+)</name>
        <dbReference type="ChEBI" id="CHEBI:28938"/>
    </cofactor>
    <cofactor evidence="16">
        <name>K(+)</name>
        <dbReference type="ChEBI" id="CHEBI:29103"/>
    </cofactor>
    <text evidence="16">A monovalent cation. Ammonium or potassium.</text>
</comment>
<dbReference type="PANTHER" id="PTHR34265">
    <property type="entry name" value="TYPE III PANTOTHENATE KINASE"/>
    <property type="match status" value="1"/>
</dbReference>
<keyword evidence="12 16" id="KW-0630">Potassium</keyword>
<reference evidence="17 18" key="1">
    <citation type="submission" date="2019-08" db="EMBL/GenBank/DDBJ databases">
        <title>Microbe sample from Colwellia echini.</title>
        <authorList>
            <person name="Christiansen L."/>
            <person name="Pathiraja D."/>
            <person name="Schultz-Johansen M."/>
            <person name="Choi I.-G."/>
            <person name="Stougaard P."/>
        </authorList>
    </citation>
    <scope>NUCLEOTIDE SEQUENCE [LARGE SCALE GENOMIC DNA]</scope>
    <source>
        <strain evidence="17 18">A3</strain>
    </source>
</reference>
<evidence type="ECO:0000256" key="8">
    <source>
        <dbReference type="ARBA" id="ARBA00022679"/>
    </source>
</evidence>
<evidence type="ECO:0000256" key="10">
    <source>
        <dbReference type="ARBA" id="ARBA00022777"/>
    </source>
</evidence>
<evidence type="ECO:0000256" key="4">
    <source>
        <dbReference type="ARBA" id="ARBA00005225"/>
    </source>
</evidence>
<dbReference type="Gene3D" id="3.30.420.40">
    <property type="match status" value="2"/>
</dbReference>
<evidence type="ECO:0000256" key="6">
    <source>
        <dbReference type="ARBA" id="ARBA00012102"/>
    </source>
</evidence>
<gene>
    <name evidence="16" type="primary">coaX</name>
    <name evidence="17" type="ORF">CWS31_000140</name>
</gene>
<keyword evidence="16" id="KW-0479">Metal-binding</keyword>
<feature type="binding site" evidence="16">
    <location>
        <begin position="6"/>
        <end position="13"/>
    </location>
    <ligand>
        <name>ATP</name>
        <dbReference type="ChEBI" id="CHEBI:30616"/>
    </ligand>
</feature>
<dbReference type="RefSeq" id="WP_101343142.1">
    <property type="nucleotide sequence ID" value="NZ_PJAI02000001.1"/>
</dbReference>
<dbReference type="CDD" id="cd24015">
    <property type="entry name" value="ASKHA_NBD_PanK-III"/>
    <property type="match status" value="1"/>
</dbReference>
<feature type="binding site" evidence="16">
    <location>
        <begin position="100"/>
        <end position="103"/>
    </location>
    <ligand>
        <name>substrate</name>
    </ligand>
</feature>
<dbReference type="GO" id="GO:0016301">
    <property type="term" value="F:kinase activity"/>
    <property type="evidence" value="ECO:0007669"/>
    <property type="project" value="UniProtKB-KW"/>
</dbReference>